<accession>A0A2R3MU02</accession>
<dbReference type="EMBL" id="SLXB01000006">
    <property type="protein sequence ID" value="TCO93721.1"/>
    <property type="molecule type" value="Genomic_DNA"/>
</dbReference>
<gene>
    <name evidence="1" type="ORF">EV202_10612</name>
</gene>
<dbReference type="Proteomes" id="UP000295600">
    <property type="component" value="Unassembled WGS sequence"/>
</dbReference>
<evidence type="ECO:0000313" key="2">
    <source>
        <dbReference type="Proteomes" id="UP000295600"/>
    </source>
</evidence>
<evidence type="ECO:0000313" key="1">
    <source>
        <dbReference type="EMBL" id="TCO93721.1"/>
    </source>
</evidence>
<dbReference type="AlphaFoldDB" id="A0A2R3MU02"/>
<sequence length="354" mass="40601">MKSFLKNGLLLAVIGLSVFTSCRRDGDENEQTSETKINHLLIQEVYYGGTYFTRTYDGKEYEQAYDEDKYIKIYNPTSKTIYLDNYALAVHPFDPCNRIELKDEYNFIKTHFGVSTIVLFGGNGTQHPLAAGASAIIAKKAINHRTDREKYLKDNEENLDNYKRLDQLIDLSKADYQWVPKEEVSGVDNNVREMALWYSQGEWKKDEMSNFDVSNKSVIALIKLGDTPENIKKTFIEESGYTKAEDIAKRKYYKNVAYKTDGHHSHEATLMIMPYEWVEDVVTICPNTEFKWSVVDIKVDKGHKGVQETANDKIDKHAGKALVRRFDGNKFVDDNNSTSDFEVAEASISSKRNK</sequence>
<dbReference type="PROSITE" id="PS51257">
    <property type="entry name" value="PROKAR_LIPOPROTEIN"/>
    <property type="match status" value="1"/>
</dbReference>
<comment type="caution">
    <text evidence="1">The sequence shown here is derived from an EMBL/GenBank/DDBJ whole genome shotgun (WGS) entry which is preliminary data.</text>
</comment>
<dbReference type="Pfam" id="PF16215">
    <property type="entry name" value="DUF4876"/>
    <property type="match status" value="1"/>
</dbReference>
<proteinExistence type="predicted"/>
<protein>
    <submittedName>
        <fullName evidence="1">Uncharacterized protein DUF4876</fullName>
    </submittedName>
</protein>
<dbReference type="InterPro" id="IPR032627">
    <property type="entry name" value="DUF4876"/>
</dbReference>
<dbReference type="GeneID" id="94549028"/>
<name>A0A2R3MU02_9BACE</name>
<dbReference type="RefSeq" id="WP_106069919.1">
    <property type="nucleotide sequence ID" value="NZ_CP027234.1"/>
</dbReference>
<dbReference type="KEGG" id="bhf:C3V43_11430"/>
<reference evidence="1 2" key="1">
    <citation type="submission" date="2019-03" db="EMBL/GenBank/DDBJ databases">
        <title>Genomic Encyclopedia of Type Strains, Phase IV (KMG-IV): sequencing the most valuable type-strain genomes for metagenomic binning, comparative biology and taxonomic classification.</title>
        <authorList>
            <person name="Goeker M."/>
        </authorList>
    </citation>
    <scope>NUCLEOTIDE SEQUENCE [LARGE SCALE GENOMIC DNA]</scope>
    <source>
        <strain evidence="1 2">DSM 23917</strain>
    </source>
</reference>
<organism evidence="1 2">
    <name type="scientific">Prevotella heparinolytica</name>
    <dbReference type="NCBI Taxonomy" id="28113"/>
    <lineage>
        <taxon>Bacteria</taxon>
        <taxon>Pseudomonadati</taxon>
        <taxon>Bacteroidota</taxon>
        <taxon>Bacteroidia</taxon>
        <taxon>Bacteroidales</taxon>
        <taxon>Bacteroidaceae</taxon>
        <taxon>Bacteroides</taxon>
    </lineage>
</organism>